<feature type="transmembrane region" description="Helical" evidence="2">
    <location>
        <begin position="325"/>
        <end position="348"/>
    </location>
</feature>
<feature type="compositionally biased region" description="Basic and acidic residues" evidence="1">
    <location>
        <begin position="76"/>
        <end position="87"/>
    </location>
</feature>
<accession>A0A7Y4MQP5</accession>
<dbReference type="Pfam" id="PF14237">
    <property type="entry name" value="GYF_2"/>
    <property type="match status" value="1"/>
</dbReference>
<gene>
    <name evidence="4" type="ORF">HNV28_04815</name>
</gene>
<proteinExistence type="predicted"/>
<keyword evidence="2" id="KW-0812">Transmembrane</keyword>
<dbReference type="InterPro" id="IPR049806">
    <property type="entry name" value="MasK-like_C"/>
</dbReference>
<dbReference type="Proteomes" id="UP000533080">
    <property type="component" value="Unassembled WGS sequence"/>
</dbReference>
<feature type="compositionally biased region" description="Polar residues" evidence="1">
    <location>
        <begin position="436"/>
        <end position="445"/>
    </location>
</feature>
<feature type="compositionally biased region" description="Basic and acidic residues" evidence="1">
    <location>
        <begin position="1"/>
        <end position="11"/>
    </location>
</feature>
<sequence>MVRLNRDRMESRSGSMAGNSGEDNANPGNAREVAPERPDEGDSPVLDGVSDAELDAIVGQLRTDKSLRAQPSAQPRYREATQSERLHRGAGRSRASTLGEEEAPPPKEAVPVVKHAWYFVAGGAAYGPHDLADLKAHVERGFLGIDSLCWREGFSEWLPLGHIPELASTLLPPAVPVGPPPVPPEASRGFMPQAARAVDVSEATTERVILNAPGTVVPPFAAIAPAAVVATPEVSAVAMPQTQASGASLAVEAPGAPAAGVAVGPAPEAVVATLAPEPVTAPAASDFAASGAPASDPTPVAEPVGTHAVLASPSPEERARRKRRLGFILAGGAIGGVSVALALSVLGIGGGRGAASPGEAVDTARGATGAPPPVEAPVAAAPTPEAVAAASQGAAASGASTSAGGTGSASPGLRGAGIATSAAESARDPSPVQEPTRPSTPSLSAASVERGGRVPELTGTESTARAATGGGRPSPEERVFERPTGSLSSRDVAVAFVIGKHSVAPAPEPEPAKRPATTVAEAATAGSSEDDLGPDADFDRMLSGPGPNATKHHKPTVYVPPDPTAPRESLDLATVFAVVHARRSELAACAREQSAPPQEGDRAVLRLSVLPSGKVESITTETPWLRGTSLVRCMQQKIGAWTFPRHRTQGAPVVFRYEF</sequence>
<feature type="compositionally biased region" description="Polar residues" evidence="1">
    <location>
        <begin position="12"/>
        <end position="27"/>
    </location>
</feature>
<dbReference type="NCBIfam" id="NF033768">
    <property type="entry name" value="myxo_SS_tail"/>
    <property type="match status" value="1"/>
</dbReference>
<feature type="region of interest" description="Disordered" evidence="1">
    <location>
        <begin position="1"/>
        <end position="107"/>
    </location>
</feature>
<keyword evidence="2" id="KW-0472">Membrane</keyword>
<feature type="region of interest" description="Disordered" evidence="1">
    <location>
        <begin position="352"/>
        <end position="378"/>
    </location>
</feature>
<dbReference type="EMBL" id="JABFNT010000011">
    <property type="protein sequence ID" value="NOJ77668.1"/>
    <property type="molecule type" value="Genomic_DNA"/>
</dbReference>
<evidence type="ECO:0000259" key="3">
    <source>
        <dbReference type="Pfam" id="PF14237"/>
    </source>
</evidence>
<evidence type="ECO:0000256" key="1">
    <source>
        <dbReference type="SAM" id="MobiDB-lite"/>
    </source>
</evidence>
<reference evidence="4 5" key="1">
    <citation type="submission" date="2020-05" db="EMBL/GenBank/DDBJ databases">
        <authorList>
            <person name="Whitworth D."/>
        </authorList>
    </citation>
    <scope>NUCLEOTIDE SEQUENCE [LARGE SCALE GENOMIC DNA]</scope>
    <source>
        <strain evidence="4 5">AM005</strain>
    </source>
</reference>
<keyword evidence="2" id="KW-1133">Transmembrane helix</keyword>
<organism evidence="4 5">
    <name type="scientific">Myxococcus xanthus</name>
    <dbReference type="NCBI Taxonomy" id="34"/>
    <lineage>
        <taxon>Bacteria</taxon>
        <taxon>Pseudomonadati</taxon>
        <taxon>Myxococcota</taxon>
        <taxon>Myxococcia</taxon>
        <taxon>Myxococcales</taxon>
        <taxon>Cystobacterineae</taxon>
        <taxon>Myxococcaceae</taxon>
        <taxon>Myxococcus</taxon>
    </lineage>
</organism>
<comment type="caution">
    <text evidence="4">The sequence shown here is derived from an EMBL/GenBank/DDBJ whole genome shotgun (WGS) entry which is preliminary data.</text>
</comment>
<evidence type="ECO:0000256" key="2">
    <source>
        <dbReference type="SAM" id="Phobius"/>
    </source>
</evidence>
<feature type="region of interest" description="Disordered" evidence="1">
    <location>
        <begin position="503"/>
        <end position="557"/>
    </location>
</feature>
<feature type="compositionally biased region" description="Low complexity" evidence="1">
    <location>
        <begin position="397"/>
        <end position="412"/>
    </location>
</feature>
<dbReference type="AlphaFoldDB" id="A0A7Y4MQP5"/>
<feature type="domain" description="GYF" evidence="3">
    <location>
        <begin position="117"/>
        <end position="166"/>
    </location>
</feature>
<feature type="region of interest" description="Disordered" evidence="1">
    <location>
        <begin position="397"/>
        <end position="486"/>
    </location>
</feature>
<evidence type="ECO:0000313" key="5">
    <source>
        <dbReference type="Proteomes" id="UP000533080"/>
    </source>
</evidence>
<dbReference type="InterPro" id="IPR025640">
    <property type="entry name" value="GYF_2"/>
</dbReference>
<protein>
    <submittedName>
        <fullName evidence="4">DUF4339 domain-containing protein</fullName>
    </submittedName>
</protein>
<name>A0A7Y4MQP5_MYXXA</name>
<evidence type="ECO:0000313" key="4">
    <source>
        <dbReference type="EMBL" id="NOJ77668.1"/>
    </source>
</evidence>